<dbReference type="AlphaFoldDB" id="A0A8H5TKE3"/>
<protein>
    <submittedName>
        <fullName evidence="1">Uncharacterized protein</fullName>
    </submittedName>
</protein>
<reference evidence="1 2" key="1">
    <citation type="submission" date="2020-05" db="EMBL/GenBank/DDBJ databases">
        <title>Identification and distribution of gene clusters putatively required for synthesis of sphingolipid metabolism inhibitors in phylogenetically diverse species of the filamentous fungus Fusarium.</title>
        <authorList>
            <person name="Kim H.-S."/>
            <person name="Busman M."/>
            <person name="Brown D.W."/>
            <person name="Divon H."/>
            <person name="Uhlig S."/>
            <person name="Proctor R.H."/>
        </authorList>
    </citation>
    <scope>NUCLEOTIDE SEQUENCE [LARGE SCALE GENOMIC DNA]</scope>
    <source>
        <strain evidence="1 2">NRRL 20693</strain>
    </source>
</reference>
<accession>A0A8H5TKE3</accession>
<proteinExistence type="predicted"/>
<organism evidence="1 2">
    <name type="scientific">Fusarium heterosporum</name>
    <dbReference type="NCBI Taxonomy" id="42747"/>
    <lineage>
        <taxon>Eukaryota</taxon>
        <taxon>Fungi</taxon>
        <taxon>Dikarya</taxon>
        <taxon>Ascomycota</taxon>
        <taxon>Pezizomycotina</taxon>
        <taxon>Sordariomycetes</taxon>
        <taxon>Hypocreomycetidae</taxon>
        <taxon>Hypocreales</taxon>
        <taxon>Nectriaceae</taxon>
        <taxon>Fusarium</taxon>
        <taxon>Fusarium heterosporum species complex</taxon>
    </lineage>
</organism>
<sequence length="268" mass="30733">MSSIGHVQDIERQGDLDDRTFLPAFKKVPDLQERAGQGCFICLESHHQGQYAVLVPCLRPTKFRQIIGHIRDHTGDSKLIYEQDSSWDSACESDCEIYHRLLDMCYRHLGRWKRWLPYYGIIEVLEVEFAGIVESDGRYPIHINPLNLKDIYDECEKIIARYPTGPYLDIDATCLGGSEHSDQCIIGMQEWSQNCIGIEAEKAKQRLKRLLFLPHLKDCARDPTKANGLHSLRGLAQESCIYDIKYVCLLLIPAPTFHPTEQSNQNLT</sequence>
<dbReference type="Proteomes" id="UP000567885">
    <property type="component" value="Unassembled WGS sequence"/>
</dbReference>
<dbReference type="OrthoDB" id="3557612at2759"/>
<dbReference type="EMBL" id="JAAGWQ010000079">
    <property type="protein sequence ID" value="KAF5670072.1"/>
    <property type="molecule type" value="Genomic_DNA"/>
</dbReference>
<evidence type="ECO:0000313" key="2">
    <source>
        <dbReference type="Proteomes" id="UP000567885"/>
    </source>
</evidence>
<gene>
    <name evidence="1" type="ORF">FHETE_4755</name>
</gene>
<comment type="caution">
    <text evidence="1">The sequence shown here is derived from an EMBL/GenBank/DDBJ whole genome shotgun (WGS) entry which is preliminary data.</text>
</comment>
<evidence type="ECO:0000313" key="1">
    <source>
        <dbReference type="EMBL" id="KAF5670072.1"/>
    </source>
</evidence>
<name>A0A8H5TKE3_FUSHE</name>
<keyword evidence="2" id="KW-1185">Reference proteome</keyword>